<feature type="non-terminal residue" evidence="2">
    <location>
        <position position="1"/>
    </location>
</feature>
<comment type="caution">
    <text evidence="2">The sequence shown here is derived from an EMBL/GenBank/DDBJ whole genome shotgun (WGS) entry which is preliminary data.</text>
</comment>
<reference evidence="2 3" key="1">
    <citation type="journal article" date="2018" name="Front. Plant Sci.">
        <title>Red Clover (Trifolium pratense) and Zigzag Clover (T. medium) - A Picture of Genomic Similarities and Differences.</title>
        <authorList>
            <person name="Dluhosova J."/>
            <person name="Istvanek J."/>
            <person name="Nedelnik J."/>
            <person name="Repkova J."/>
        </authorList>
    </citation>
    <scope>NUCLEOTIDE SEQUENCE [LARGE SCALE GENOMIC DNA]</scope>
    <source>
        <strain evidence="3">cv. 10/8</strain>
        <tissue evidence="2">Leaf</tissue>
    </source>
</reference>
<dbReference type="AlphaFoldDB" id="A0A392S5D2"/>
<name>A0A392S5D2_9FABA</name>
<keyword evidence="3" id="KW-1185">Reference proteome</keyword>
<sequence>ELLSKELPDAKLVEPTPGVPVEISAN</sequence>
<protein>
    <submittedName>
        <fullName evidence="2">Uncharacterized protein</fullName>
    </submittedName>
</protein>
<feature type="region of interest" description="Disordered" evidence="1">
    <location>
        <begin position="1"/>
        <end position="26"/>
    </location>
</feature>
<accession>A0A392S5D2</accession>
<evidence type="ECO:0000313" key="3">
    <source>
        <dbReference type="Proteomes" id="UP000265520"/>
    </source>
</evidence>
<evidence type="ECO:0000313" key="2">
    <source>
        <dbReference type="EMBL" id="MCI43086.1"/>
    </source>
</evidence>
<feature type="compositionally biased region" description="Basic and acidic residues" evidence="1">
    <location>
        <begin position="1"/>
        <end position="12"/>
    </location>
</feature>
<dbReference type="Proteomes" id="UP000265520">
    <property type="component" value="Unassembled WGS sequence"/>
</dbReference>
<organism evidence="2 3">
    <name type="scientific">Trifolium medium</name>
    <dbReference type="NCBI Taxonomy" id="97028"/>
    <lineage>
        <taxon>Eukaryota</taxon>
        <taxon>Viridiplantae</taxon>
        <taxon>Streptophyta</taxon>
        <taxon>Embryophyta</taxon>
        <taxon>Tracheophyta</taxon>
        <taxon>Spermatophyta</taxon>
        <taxon>Magnoliopsida</taxon>
        <taxon>eudicotyledons</taxon>
        <taxon>Gunneridae</taxon>
        <taxon>Pentapetalae</taxon>
        <taxon>rosids</taxon>
        <taxon>fabids</taxon>
        <taxon>Fabales</taxon>
        <taxon>Fabaceae</taxon>
        <taxon>Papilionoideae</taxon>
        <taxon>50 kb inversion clade</taxon>
        <taxon>NPAAA clade</taxon>
        <taxon>Hologalegina</taxon>
        <taxon>IRL clade</taxon>
        <taxon>Trifolieae</taxon>
        <taxon>Trifolium</taxon>
    </lineage>
</organism>
<proteinExistence type="predicted"/>
<dbReference type="EMBL" id="LXQA010312774">
    <property type="protein sequence ID" value="MCI43086.1"/>
    <property type="molecule type" value="Genomic_DNA"/>
</dbReference>
<evidence type="ECO:0000256" key="1">
    <source>
        <dbReference type="SAM" id="MobiDB-lite"/>
    </source>
</evidence>